<organism evidence="1">
    <name type="scientific">hydrocarbon metagenome</name>
    <dbReference type="NCBI Taxonomy" id="938273"/>
    <lineage>
        <taxon>unclassified sequences</taxon>
        <taxon>metagenomes</taxon>
        <taxon>ecological metagenomes</taxon>
    </lineage>
</organism>
<dbReference type="AlphaFoldDB" id="A0A0W8ENN4"/>
<reference evidence="1" key="1">
    <citation type="journal article" date="2015" name="Proc. Natl. Acad. Sci. U.S.A.">
        <title>Networks of energetic and metabolic interactions define dynamics in microbial communities.</title>
        <authorList>
            <person name="Embree M."/>
            <person name="Liu J.K."/>
            <person name="Al-Bassam M.M."/>
            <person name="Zengler K."/>
        </authorList>
    </citation>
    <scope>NUCLEOTIDE SEQUENCE</scope>
</reference>
<evidence type="ECO:0000313" key="1">
    <source>
        <dbReference type="EMBL" id="KUG10035.1"/>
    </source>
</evidence>
<sequence length="39" mass="4519">MDRVFCDLQPGTDLVRGITEGYCFSVNRFPLFLALHEEE</sequence>
<protein>
    <submittedName>
        <fullName evidence="1">Uncharacterized protein</fullName>
    </submittedName>
</protein>
<accession>A0A0W8ENN4</accession>
<dbReference type="EMBL" id="LNQE01001742">
    <property type="protein sequence ID" value="KUG10035.1"/>
    <property type="molecule type" value="Genomic_DNA"/>
</dbReference>
<name>A0A0W8ENN4_9ZZZZ</name>
<gene>
    <name evidence="1" type="ORF">ASZ90_016559</name>
</gene>
<comment type="caution">
    <text evidence="1">The sequence shown here is derived from an EMBL/GenBank/DDBJ whole genome shotgun (WGS) entry which is preliminary data.</text>
</comment>
<proteinExistence type="predicted"/>